<evidence type="ECO:0000313" key="2">
    <source>
        <dbReference type="EMBL" id="OQU81412.1"/>
    </source>
</evidence>
<dbReference type="Gramene" id="OQU81412">
    <property type="protein sequence ID" value="OQU81412"/>
    <property type="gene ID" value="SORBI_3006G053651"/>
</dbReference>
<evidence type="ECO:0000313" key="3">
    <source>
        <dbReference type="Proteomes" id="UP000000768"/>
    </source>
</evidence>
<dbReference type="EMBL" id="CM000765">
    <property type="protein sequence ID" value="OQU81412.1"/>
    <property type="molecule type" value="Genomic_DNA"/>
</dbReference>
<name>A0A1Z5RCD8_SORBI</name>
<gene>
    <name evidence="2" type="ORF">SORBI_3006G053651</name>
</gene>
<dbReference type="InParanoid" id="A0A1Z5RCD8"/>
<sequence>MPALKPSSTNVPGSSLGSFSVRRSTSTHCAAPASSLARFRSEPSSPALNYPTWHMEAVTATALLVAAMATVPTARRVTQLATRGLPLAFRSQPSCAASCTSCPPSYPSSVADLVASSVAPRHRSIQRQWWRHHWGRAPSTSPPSWTTFSSPSSGATWWR</sequence>
<protein>
    <submittedName>
        <fullName evidence="2">Uncharacterized protein</fullName>
    </submittedName>
</protein>
<evidence type="ECO:0000256" key="1">
    <source>
        <dbReference type="SAM" id="MobiDB-lite"/>
    </source>
</evidence>
<proteinExistence type="predicted"/>
<feature type="compositionally biased region" description="Low complexity" evidence="1">
    <location>
        <begin position="138"/>
        <end position="153"/>
    </location>
</feature>
<dbReference type="AlphaFoldDB" id="A0A1Z5RCD8"/>
<reference evidence="2 3" key="1">
    <citation type="journal article" date="2009" name="Nature">
        <title>The Sorghum bicolor genome and the diversification of grasses.</title>
        <authorList>
            <person name="Paterson A.H."/>
            <person name="Bowers J.E."/>
            <person name="Bruggmann R."/>
            <person name="Dubchak I."/>
            <person name="Grimwood J."/>
            <person name="Gundlach H."/>
            <person name="Haberer G."/>
            <person name="Hellsten U."/>
            <person name="Mitros T."/>
            <person name="Poliakov A."/>
            <person name="Schmutz J."/>
            <person name="Spannagl M."/>
            <person name="Tang H."/>
            <person name="Wang X."/>
            <person name="Wicker T."/>
            <person name="Bharti A.K."/>
            <person name="Chapman J."/>
            <person name="Feltus F.A."/>
            <person name="Gowik U."/>
            <person name="Grigoriev I.V."/>
            <person name="Lyons E."/>
            <person name="Maher C.A."/>
            <person name="Martis M."/>
            <person name="Narechania A."/>
            <person name="Otillar R.P."/>
            <person name="Penning B.W."/>
            <person name="Salamov A.A."/>
            <person name="Wang Y."/>
            <person name="Zhang L."/>
            <person name="Carpita N.C."/>
            <person name="Freeling M."/>
            <person name="Gingle A.R."/>
            <person name="Hash C.T."/>
            <person name="Keller B."/>
            <person name="Klein P."/>
            <person name="Kresovich S."/>
            <person name="McCann M.C."/>
            <person name="Ming R."/>
            <person name="Peterson D.G."/>
            <person name="Mehboob-ur-Rahman"/>
            <person name="Ware D."/>
            <person name="Westhoff P."/>
            <person name="Mayer K.F."/>
            <person name="Messing J."/>
            <person name="Rokhsar D.S."/>
        </authorList>
    </citation>
    <scope>NUCLEOTIDE SEQUENCE [LARGE SCALE GENOMIC DNA]</scope>
    <source>
        <strain evidence="3">cv. BTx623</strain>
    </source>
</reference>
<keyword evidence="3" id="KW-1185">Reference proteome</keyword>
<reference evidence="3" key="2">
    <citation type="journal article" date="2018" name="Plant J.">
        <title>The Sorghum bicolor reference genome: improved assembly, gene annotations, a transcriptome atlas, and signatures of genome organization.</title>
        <authorList>
            <person name="McCormick R.F."/>
            <person name="Truong S.K."/>
            <person name="Sreedasyam A."/>
            <person name="Jenkins J."/>
            <person name="Shu S."/>
            <person name="Sims D."/>
            <person name="Kennedy M."/>
            <person name="Amirebrahimi M."/>
            <person name="Weers B.D."/>
            <person name="McKinley B."/>
            <person name="Mattison A."/>
            <person name="Morishige D.T."/>
            <person name="Grimwood J."/>
            <person name="Schmutz J."/>
            <person name="Mullet J.E."/>
        </authorList>
    </citation>
    <scope>NUCLEOTIDE SEQUENCE [LARGE SCALE GENOMIC DNA]</scope>
    <source>
        <strain evidence="3">cv. BTx623</strain>
    </source>
</reference>
<dbReference type="Proteomes" id="UP000000768">
    <property type="component" value="Chromosome 6"/>
</dbReference>
<organism evidence="2 3">
    <name type="scientific">Sorghum bicolor</name>
    <name type="common">Sorghum</name>
    <name type="synonym">Sorghum vulgare</name>
    <dbReference type="NCBI Taxonomy" id="4558"/>
    <lineage>
        <taxon>Eukaryota</taxon>
        <taxon>Viridiplantae</taxon>
        <taxon>Streptophyta</taxon>
        <taxon>Embryophyta</taxon>
        <taxon>Tracheophyta</taxon>
        <taxon>Spermatophyta</taxon>
        <taxon>Magnoliopsida</taxon>
        <taxon>Liliopsida</taxon>
        <taxon>Poales</taxon>
        <taxon>Poaceae</taxon>
        <taxon>PACMAD clade</taxon>
        <taxon>Panicoideae</taxon>
        <taxon>Andropogonodae</taxon>
        <taxon>Andropogoneae</taxon>
        <taxon>Sorghinae</taxon>
        <taxon>Sorghum</taxon>
    </lineage>
</organism>
<feature type="region of interest" description="Disordered" evidence="1">
    <location>
        <begin position="136"/>
        <end position="159"/>
    </location>
</feature>
<accession>A0A1Z5RCD8</accession>